<evidence type="ECO:0000256" key="1">
    <source>
        <dbReference type="SAM" id="MobiDB-lite"/>
    </source>
</evidence>
<feature type="non-terminal residue" evidence="2">
    <location>
        <position position="87"/>
    </location>
</feature>
<accession>A0A9W4T5F3</accession>
<reference evidence="2" key="1">
    <citation type="submission" date="2022-08" db="EMBL/GenBank/DDBJ databases">
        <authorList>
            <person name="Kallberg Y."/>
            <person name="Tangrot J."/>
            <person name="Rosling A."/>
        </authorList>
    </citation>
    <scope>NUCLEOTIDE SEQUENCE</scope>
    <source>
        <strain evidence="2">Wild A</strain>
    </source>
</reference>
<comment type="caution">
    <text evidence="2">The sequence shown here is derived from an EMBL/GenBank/DDBJ whole genome shotgun (WGS) entry which is preliminary data.</text>
</comment>
<feature type="compositionally biased region" description="Polar residues" evidence="1">
    <location>
        <begin position="1"/>
        <end position="19"/>
    </location>
</feature>
<sequence length="87" mass="9536">MSPYNDMNQTSNEPTATPSVPNPNVLIIAEKIKGVTTRPVKPNAVAAAITVAHRFFQIFLNEVRKSLFANAVNKMIVNNLLSDIINT</sequence>
<gene>
    <name evidence="2" type="ORF">FWILDA_LOCUS15971</name>
</gene>
<feature type="region of interest" description="Disordered" evidence="1">
    <location>
        <begin position="1"/>
        <end position="22"/>
    </location>
</feature>
<evidence type="ECO:0000313" key="3">
    <source>
        <dbReference type="Proteomes" id="UP001153678"/>
    </source>
</evidence>
<dbReference type="EMBL" id="CAMKVN010009265">
    <property type="protein sequence ID" value="CAI2193232.1"/>
    <property type="molecule type" value="Genomic_DNA"/>
</dbReference>
<protein>
    <submittedName>
        <fullName evidence="2">3604_t:CDS:1</fullName>
    </submittedName>
</protein>
<dbReference type="AlphaFoldDB" id="A0A9W4T5F3"/>
<dbReference type="Proteomes" id="UP001153678">
    <property type="component" value="Unassembled WGS sequence"/>
</dbReference>
<evidence type="ECO:0000313" key="2">
    <source>
        <dbReference type="EMBL" id="CAI2193232.1"/>
    </source>
</evidence>
<organism evidence="2 3">
    <name type="scientific">Funneliformis geosporum</name>
    <dbReference type="NCBI Taxonomy" id="1117311"/>
    <lineage>
        <taxon>Eukaryota</taxon>
        <taxon>Fungi</taxon>
        <taxon>Fungi incertae sedis</taxon>
        <taxon>Mucoromycota</taxon>
        <taxon>Glomeromycotina</taxon>
        <taxon>Glomeromycetes</taxon>
        <taxon>Glomerales</taxon>
        <taxon>Glomeraceae</taxon>
        <taxon>Funneliformis</taxon>
    </lineage>
</organism>
<name>A0A9W4T5F3_9GLOM</name>
<keyword evidence="3" id="KW-1185">Reference proteome</keyword>
<proteinExistence type="predicted"/>